<dbReference type="GO" id="GO:0008270">
    <property type="term" value="F:zinc ion binding"/>
    <property type="evidence" value="ECO:0007669"/>
    <property type="project" value="UniProtKB-KW"/>
</dbReference>
<reference evidence="5" key="1">
    <citation type="journal article" date="2014" name="BMC Genomics">
        <title>Characterizing the developmental transcriptome of the oriental fruit fly, Bactrocera dorsalis (Diptera: Tephritidae) through comparative genomic analysis with Drosophila melanogaster utilizing modENCODE datasets.</title>
        <authorList>
            <person name="Geib S.M."/>
            <person name="Calla B."/>
            <person name="Hall B."/>
            <person name="Hou S."/>
            <person name="Manoukis N.C."/>
        </authorList>
    </citation>
    <scope>NUCLEOTIDE SEQUENCE</scope>
    <source>
        <strain evidence="5">Punador</strain>
    </source>
</reference>
<organism evidence="5">
    <name type="scientific">Bactrocera dorsalis</name>
    <name type="common">Oriental fruit fly</name>
    <name type="synonym">Dacus dorsalis</name>
    <dbReference type="NCBI Taxonomy" id="27457"/>
    <lineage>
        <taxon>Eukaryota</taxon>
        <taxon>Metazoa</taxon>
        <taxon>Ecdysozoa</taxon>
        <taxon>Arthropoda</taxon>
        <taxon>Hexapoda</taxon>
        <taxon>Insecta</taxon>
        <taxon>Pterygota</taxon>
        <taxon>Neoptera</taxon>
        <taxon>Endopterygota</taxon>
        <taxon>Diptera</taxon>
        <taxon>Brachycera</taxon>
        <taxon>Muscomorpha</taxon>
        <taxon>Tephritoidea</taxon>
        <taxon>Tephritidae</taxon>
        <taxon>Bactrocera</taxon>
        <taxon>Bactrocera</taxon>
    </lineage>
</organism>
<dbReference type="AlphaFoldDB" id="A0A034VE90"/>
<gene>
    <name evidence="5" type="primary">WECH</name>
</gene>
<dbReference type="OrthoDB" id="342730at2759"/>
<keyword evidence="2" id="KW-0863">Zinc-finger</keyword>
<keyword evidence="1" id="KW-0677">Repeat</keyword>
<dbReference type="InterPro" id="IPR000315">
    <property type="entry name" value="Znf_B-box"/>
</dbReference>
<evidence type="ECO:0000313" key="5">
    <source>
        <dbReference type="EMBL" id="JAC40090.1"/>
    </source>
</evidence>
<dbReference type="PANTHER" id="PTHR24104:SF48">
    <property type="entry name" value="PROTEIN WECH"/>
    <property type="match status" value="1"/>
</dbReference>
<dbReference type="Pfam" id="PF00643">
    <property type="entry name" value="zf-B_box"/>
    <property type="match status" value="1"/>
</dbReference>
<feature type="repeat" description="NHL" evidence="3">
    <location>
        <begin position="470"/>
        <end position="497"/>
    </location>
</feature>
<dbReference type="EMBL" id="GAKP01018858">
    <property type="protein sequence ID" value="JAC40094.1"/>
    <property type="molecule type" value="Transcribed_RNA"/>
</dbReference>
<keyword evidence="2" id="KW-0479">Metal-binding</keyword>
<dbReference type="GO" id="GO:0000209">
    <property type="term" value="P:protein polyubiquitination"/>
    <property type="evidence" value="ECO:0007669"/>
    <property type="project" value="TreeGrafter"/>
</dbReference>
<proteinExistence type="predicted"/>
<dbReference type="InterPro" id="IPR001258">
    <property type="entry name" value="NHL_repeat"/>
</dbReference>
<dbReference type="PANTHER" id="PTHR24104">
    <property type="entry name" value="E3 UBIQUITIN-PROTEIN LIGASE NHLRC1-RELATED"/>
    <property type="match status" value="1"/>
</dbReference>
<dbReference type="SUPFAM" id="SSF57845">
    <property type="entry name" value="B-box zinc-binding domain"/>
    <property type="match status" value="1"/>
</dbReference>
<dbReference type="InterPro" id="IPR050952">
    <property type="entry name" value="TRIM-NHL_E3_ligases"/>
</dbReference>
<feature type="repeat" description="NHL" evidence="3">
    <location>
        <begin position="359"/>
        <end position="402"/>
    </location>
</feature>
<dbReference type="EMBL" id="GAKP01018862">
    <property type="protein sequence ID" value="JAC40090.1"/>
    <property type="molecule type" value="Transcribed_RNA"/>
</dbReference>
<evidence type="ECO:0000256" key="1">
    <source>
        <dbReference type="ARBA" id="ARBA00022737"/>
    </source>
</evidence>
<name>A0A034VE90_BACDO</name>
<evidence type="ECO:0000256" key="3">
    <source>
        <dbReference type="PROSITE-ProRule" id="PRU00504"/>
    </source>
</evidence>
<sequence>MNRKEVSDSTMEANIAYTSGYKQKCREHHEVLQYVCENCRMLLCDVCFRKSHTAHNCFHIDNFLTQRNDLLFRLIESGRLATNCYEDIGYKEVDSARHIDNNCNLLAQSIRNTFRPLITSLQQRESNLLDVVNNMHKNRMENMYEQISTLKASYLGLVKVIKKLNKVAKNGHKLENLYIVTQILEAQRQVDTYAKILEEKQYKDEFYKFYAPQVPYEILRDIENLGSIELDDNNDLTALNNIPTTLEDANEKDIILSSSQETSSAEVEIKVEKDTCKKTKTQKSENDRNIGIGQAVPGCLNKVKAFRSDLPSLAFAPKGNGQGHVQRPWGVCVNQLGDIFITDRLNHNVQIFSPNGEFIFRFGRKGKSGGQFNAPAGICVDKNGRIIIADKNNHRIQVFSSGAKYLLSFGRLGTQCGKFKFPFDVAVNTKLEIAVTDSANHRIQQFDYNGHFIREIPLGTCTFTGYQITPRGICYTPKGNIIVTDYVNHCLHLISPAKGKIVSTKGSLGFGYLQFSRPSGVCCDDDGTIIVADCHNRRICVFSSTLESLWNIDIRPSVNGLNNSYCNETDRTCDVALTKDGRIVFISEMLSAHEAAQTAKRFVHVY</sequence>
<dbReference type="EMBL" id="GAKP01018866">
    <property type="protein sequence ID" value="JAC40086.1"/>
    <property type="molecule type" value="Transcribed_RNA"/>
</dbReference>
<dbReference type="SUPFAM" id="SSF101898">
    <property type="entry name" value="NHL repeat"/>
    <property type="match status" value="1"/>
</dbReference>
<dbReference type="InterPro" id="IPR011042">
    <property type="entry name" value="6-blade_b-propeller_TolB-like"/>
</dbReference>
<dbReference type="EMBL" id="GAKP01018870">
    <property type="protein sequence ID" value="JAC40082.1"/>
    <property type="molecule type" value="Transcribed_RNA"/>
</dbReference>
<feature type="repeat" description="NHL" evidence="3">
    <location>
        <begin position="406"/>
        <end position="449"/>
    </location>
</feature>
<accession>A0A034VE90</accession>
<evidence type="ECO:0000259" key="4">
    <source>
        <dbReference type="PROSITE" id="PS50119"/>
    </source>
</evidence>
<feature type="repeat" description="NHL" evidence="3">
    <location>
        <begin position="315"/>
        <end position="355"/>
    </location>
</feature>
<feature type="repeat" description="NHL" evidence="3">
    <location>
        <begin position="502"/>
        <end position="545"/>
    </location>
</feature>
<dbReference type="Gene3D" id="3.30.160.60">
    <property type="entry name" value="Classic Zinc Finger"/>
    <property type="match status" value="1"/>
</dbReference>
<protein>
    <submittedName>
        <fullName evidence="5">Protein wech</fullName>
    </submittedName>
</protein>
<dbReference type="PROSITE" id="PS50119">
    <property type="entry name" value="ZF_BBOX"/>
    <property type="match status" value="1"/>
</dbReference>
<keyword evidence="2" id="KW-0862">Zinc</keyword>
<feature type="domain" description="B box-type" evidence="4">
    <location>
        <begin position="25"/>
        <end position="60"/>
    </location>
</feature>
<dbReference type="Pfam" id="PF01436">
    <property type="entry name" value="NHL"/>
    <property type="match status" value="5"/>
</dbReference>
<dbReference type="GO" id="GO:0061630">
    <property type="term" value="F:ubiquitin protein ligase activity"/>
    <property type="evidence" value="ECO:0007669"/>
    <property type="project" value="TreeGrafter"/>
</dbReference>
<dbReference type="GO" id="GO:0043161">
    <property type="term" value="P:proteasome-mediated ubiquitin-dependent protein catabolic process"/>
    <property type="evidence" value="ECO:0007669"/>
    <property type="project" value="TreeGrafter"/>
</dbReference>
<dbReference type="SMART" id="SM00336">
    <property type="entry name" value="BBOX"/>
    <property type="match status" value="1"/>
</dbReference>
<dbReference type="RefSeq" id="XP_011205503.2">
    <property type="nucleotide sequence ID" value="XM_011207201.4"/>
</dbReference>
<dbReference type="GeneID" id="105227710"/>
<dbReference type="Gene3D" id="2.120.10.30">
    <property type="entry name" value="TolB, C-terminal domain"/>
    <property type="match status" value="1"/>
</dbReference>
<dbReference type="PROSITE" id="PS51125">
    <property type="entry name" value="NHL"/>
    <property type="match status" value="5"/>
</dbReference>
<dbReference type="KEGG" id="bdr:105227710"/>
<evidence type="ECO:0000256" key="2">
    <source>
        <dbReference type="PROSITE-ProRule" id="PRU00024"/>
    </source>
</evidence>